<reference evidence="1 2" key="1">
    <citation type="journal article" date="2018" name="Sci. Data">
        <title>The draft genome sequence of cork oak.</title>
        <authorList>
            <person name="Ramos A.M."/>
            <person name="Usie A."/>
            <person name="Barbosa P."/>
            <person name="Barros P.M."/>
            <person name="Capote T."/>
            <person name="Chaves I."/>
            <person name="Simoes F."/>
            <person name="Abreu I."/>
            <person name="Carrasquinho I."/>
            <person name="Faro C."/>
            <person name="Guimaraes J.B."/>
            <person name="Mendonca D."/>
            <person name="Nobrega F."/>
            <person name="Rodrigues L."/>
            <person name="Saibo N.J.M."/>
            <person name="Varela M.C."/>
            <person name="Egas C."/>
            <person name="Matos J."/>
            <person name="Miguel C.M."/>
            <person name="Oliveira M.M."/>
            <person name="Ricardo C.P."/>
            <person name="Goncalves S."/>
        </authorList>
    </citation>
    <scope>NUCLEOTIDE SEQUENCE [LARGE SCALE GENOMIC DNA]</scope>
    <source>
        <strain evidence="2">cv. HL8</strain>
    </source>
</reference>
<gene>
    <name evidence="1" type="ORF">CFP56_043175</name>
</gene>
<accession>A0AAW0ISQ9</accession>
<comment type="caution">
    <text evidence="1">The sequence shown here is derived from an EMBL/GenBank/DDBJ whole genome shotgun (WGS) entry which is preliminary data.</text>
</comment>
<proteinExistence type="predicted"/>
<keyword evidence="2" id="KW-1185">Reference proteome</keyword>
<evidence type="ECO:0000313" key="2">
    <source>
        <dbReference type="Proteomes" id="UP000237347"/>
    </source>
</evidence>
<dbReference type="Proteomes" id="UP000237347">
    <property type="component" value="Unassembled WGS sequence"/>
</dbReference>
<protein>
    <submittedName>
        <fullName evidence="1">Uncharacterized protein</fullName>
    </submittedName>
</protein>
<dbReference type="AlphaFoldDB" id="A0AAW0ISQ9"/>
<name>A0AAW0ISQ9_QUESU</name>
<organism evidence="1 2">
    <name type="scientific">Quercus suber</name>
    <name type="common">Cork oak</name>
    <dbReference type="NCBI Taxonomy" id="58331"/>
    <lineage>
        <taxon>Eukaryota</taxon>
        <taxon>Viridiplantae</taxon>
        <taxon>Streptophyta</taxon>
        <taxon>Embryophyta</taxon>
        <taxon>Tracheophyta</taxon>
        <taxon>Spermatophyta</taxon>
        <taxon>Magnoliopsida</taxon>
        <taxon>eudicotyledons</taxon>
        <taxon>Gunneridae</taxon>
        <taxon>Pentapetalae</taxon>
        <taxon>rosids</taxon>
        <taxon>fabids</taxon>
        <taxon>Fagales</taxon>
        <taxon>Fagaceae</taxon>
        <taxon>Quercus</taxon>
    </lineage>
</organism>
<dbReference type="EMBL" id="PKMF04000896">
    <property type="protein sequence ID" value="KAK7817161.1"/>
    <property type="molecule type" value="Genomic_DNA"/>
</dbReference>
<evidence type="ECO:0000313" key="1">
    <source>
        <dbReference type="EMBL" id="KAK7817161.1"/>
    </source>
</evidence>
<sequence>MLGNISTVLVGLQCRKLKNGFERESYACKEIGIIIEFDIIRWQRSPKIVIESFEVCPKTKTERKEKEKEAIHDLLWVKRYVSNEVKSLLYNLREELCIVDCFQIFSKIVLRLLNSENSGTARAALLYKPF</sequence>